<dbReference type="Pfam" id="PF04655">
    <property type="entry name" value="APH_6_hur"/>
    <property type="match status" value="1"/>
</dbReference>
<dbReference type="GO" id="GO:0016301">
    <property type="term" value="F:kinase activity"/>
    <property type="evidence" value="ECO:0007669"/>
    <property type="project" value="UniProtKB-KW"/>
</dbReference>
<accession>A0A1W7D580</accession>
<dbReference type="InterPro" id="IPR006748">
    <property type="entry name" value="NH2Glyco/OHUrea_AB-resist_kin"/>
</dbReference>
<dbReference type="EMBL" id="CP021121">
    <property type="protein sequence ID" value="ARQ72154.1"/>
    <property type="molecule type" value="Genomic_DNA"/>
</dbReference>
<keyword evidence="2" id="KW-1185">Reference proteome</keyword>
<organism evidence="1 2">
    <name type="scientific">Streptomyces marincola</name>
    <dbReference type="NCBI Taxonomy" id="2878388"/>
    <lineage>
        <taxon>Bacteria</taxon>
        <taxon>Bacillati</taxon>
        <taxon>Actinomycetota</taxon>
        <taxon>Actinomycetes</taxon>
        <taxon>Kitasatosporales</taxon>
        <taxon>Streptomycetaceae</taxon>
        <taxon>Streptomyces</taxon>
    </lineage>
</organism>
<dbReference type="Proteomes" id="UP000194218">
    <property type="component" value="Chromosome"/>
</dbReference>
<name>A0A1W7D580_9ACTN</name>
<dbReference type="GO" id="GO:0019748">
    <property type="term" value="P:secondary metabolic process"/>
    <property type="evidence" value="ECO:0007669"/>
    <property type="project" value="InterPro"/>
</dbReference>
<sequence>MAAAVTPCPPRRLARAQGAGAADWLAELPGLVERLLDRWELTAERVAEPGGRSSMTVLVRCADGERAALKLCAPGAPAALEEAALRRWDGHGAVRVLRGAPDEGALLLERLRGETSLRALPEAKAMLEAVSAARRLWVDPGAEHPFPTVALRTARSEPALLAAADEEAGPLVAEALRLREALVADAPEQLLLHGDFRQGAVLASDSGRAPWLAAGPEPVVGERAWDLARLVRDRLHDLAASPGAPAVTRRRVTRLADAVEVDAERLRGWALYRAVESGVGHLAAGRRAEGEMLLEFATWL</sequence>
<dbReference type="SUPFAM" id="SSF56112">
    <property type="entry name" value="Protein kinase-like (PK-like)"/>
    <property type="match status" value="1"/>
</dbReference>
<dbReference type="AlphaFoldDB" id="A0A1W7D580"/>
<keyword evidence="1" id="KW-0808">Transferase</keyword>
<dbReference type="InterPro" id="IPR011009">
    <property type="entry name" value="Kinase-like_dom_sf"/>
</dbReference>
<dbReference type="RefSeq" id="WP_086161991.1">
    <property type="nucleotide sequence ID" value="NZ_CP021121.1"/>
</dbReference>
<dbReference type="GO" id="GO:0016773">
    <property type="term" value="F:phosphotransferase activity, alcohol group as acceptor"/>
    <property type="evidence" value="ECO:0007669"/>
    <property type="project" value="InterPro"/>
</dbReference>
<evidence type="ECO:0000313" key="1">
    <source>
        <dbReference type="EMBL" id="ARQ72154.1"/>
    </source>
</evidence>
<proteinExistence type="predicted"/>
<gene>
    <name evidence="1" type="ORF">CAG99_04455</name>
</gene>
<keyword evidence="1" id="KW-0418">Kinase</keyword>
<dbReference type="OrthoDB" id="3638028at2"/>
<dbReference type="KEGG" id="smao:CAG99_04455"/>
<reference evidence="1 2" key="1">
    <citation type="submission" date="2017-05" db="EMBL/GenBank/DDBJ databases">
        <title>Complete genome sequence of Streptomyces sp. SCSIO 03032 revealed the diverse biosynthetic pathways for its bioactive secondary metabolites.</title>
        <authorList>
            <person name="Ma L."/>
            <person name="Zhu Y."/>
            <person name="Zhang W."/>
            <person name="Zhang G."/>
            <person name="Tian X."/>
            <person name="Zhang S."/>
            <person name="Zhang C."/>
        </authorList>
    </citation>
    <scope>NUCLEOTIDE SEQUENCE [LARGE SCALE GENOMIC DNA]</scope>
    <source>
        <strain evidence="1 2">SCSIO 03032</strain>
    </source>
</reference>
<protein>
    <submittedName>
        <fullName evidence="1">Kinase</fullName>
    </submittedName>
</protein>
<evidence type="ECO:0000313" key="2">
    <source>
        <dbReference type="Proteomes" id="UP000194218"/>
    </source>
</evidence>